<organism evidence="13 14">
    <name type="scientific">Protomyces lactucae-debilis</name>
    <dbReference type="NCBI Taxonomy" id="2754530"/>
    <lineage>
        <taxon>Eukaryota</taxon>
        <taxon>Fungi</taxon>
        <taxon>Dikarya</taxon>
        <taxon>Ascomycota</taxon>
        <taxon>Taphrinomycotina</taxon>
        <taxon>Taphrinomycetes</taxon>
        <taxon>Taphrinales</taxon>
        <taxon>Protomycetaceae</taxon>
        <taxon>Protomyces</taxon>
    </lineage>
</organism>
<dbReference type="InterPro" id="IPR036284">
    <property type="entry name" value="GGL_sf"/>
</dbReference>
<evidence type="ECO:0000256" key="4">
    <source>
        <dbReference type="ARBA" id="ARBA00016111"/>
    </source>
</evidence>
<dbReference type="EMBL" id="MCFI01000012">
    <property type="protein sequence ID" value="ORY80786.1"/>
    <property type="molecule type" value="Genomic_DNA"/>
</dbReference>
<keyword evidence="9" id="KW-0449">Lipoprotein</keyword>
<dbReference type="SUPFAM" id="SSF48670">
    <property type="entry name" value="Transducin (heterotrimeric G protein), gamma chain"/>
    <property type="match status" value="1"/>
</dbReference>
<comment type="subunit">
    <text evidence="3">G proteins are composed of 3 units, alpha, beta and gamma.</text>
</comment>
<feature type="compositionally biased region" description="Low complexity" evidence="11">
    <location>
        <begin position="1"/>
        <end position="15"/>
    </location>
</feature>
<dbReference type="RefSeq" id="XP_040724431.1">
    <property type="nucleotide sequence ID" value="XM_040869509.1"/>
</dbReference>
<dbReference type="FunFam" id="4.10.260.10:FF:000003">
    <property type="entry name" value="G-protein complex gamma subunit Ste18/GpgA"/>
    <property type="match status" value="1"/>
</dbReference>
<sequence>MAVAGTAGSGTTASAKKQSMSEIKLRRLSELNIRLKEDLDRPRVKVSEACETLIAFCKNTKDHMVPSVWGPLEKHEDPYNLQTSKSTGCCVCM</sequence>
<evidence type="ECO:0000256" key="6">
    <source>
        <dbReference type="ARBA" id="ARBA00023136"/>
    </source>
</evidence>
<keyword evidence="14" id="KW-1185">Reference proteome</keyword>
<dbReference type="GO" id="GO:0007186">
    <property type="term" value="P:G protein-coupled receptor signaling pathway"/>
    <property type="evidence" value="ECO:0007669"/>
    <property type="project" value="InterPro"/>
</dbReference>
<dbReference type="InterPro" id="IPR015898">
    <property type="entry name" value="G-protein_gamma-like_dom"/>
</dbReference>
<keyword evidence="6" id="KW-0472">Membrane</keyword>
<dbReference type="SMART" id="SM01224">
    <property type="entry name" value="G_gamma"/>
    <property type="match status" value="1"/>
</dbReference>
<evidence type="ECO:0000256" key="5">
    <source>
        <dbReference type="ARBA" id="ARBA00022481"/>
    </source>
</evidence>
<dbReference type="STRING" id="56484.A0A1Y2FBT0"/>
<dbReference type="GeneID" id="63786108"/>
<name>A0A1Y2FBT0_PROLT</name>
<dbReference type="GO" id="GO:0000750">
    <property type="term" value="P:pheromone-dependent signal transduction involved in conjugation with cellular fusion"/>
    <property type="evidence" value="ECO:0007669"/>
    <property type="project" value="InterPro"/>
</dbReference>
<dbReference type="OrthoDB" id="19232at2759"/>
<gene>
    <name evidence="13" type="ORF">BCR37DRAFT_380529</name>
</gene>
<evidence type="ECO:0000256" key="8">
    <source>
        <dbReference type="ARBA" id="ARBA00023224"/>
    </source>
</evidence>
<protein>
    <recommendedName>
        <fullName evidence="4">Guanine nucleotide-binding protein subunit gamma</fullName>
    </recommendedName>
</protein>
<evidence type="ECO:0000256" key="1">
    <source>
        <dbReference type="ARBA" id="ARBA00004170"/>
    </source>
</evidence>
<dbReference type="OMA" id="NGCCAVM"/>
<keyword evidence="5" id="KW-0488">Methylation</keyword>
<dbReference type="Proteomes" id="UP000193685">
    <property type="component" value="Unassembled WGS sequence"/>
</dbReference>
<dbReference type="PANTHER" id="PTHR28189">
    <property type="entry name" value="GUANINE NUCLEOTIDE-BINDING PROTEIN SUBUNIT GAMMA"/>
    <property type="match status" value="1"/>
</dbReference>
<dbReference type="InterPro" id="IPR041848">
    <property type="entry name" value="Ste18_fungal"/>
</dbReference>
<evidence type="ECO:0000256" key="7">
    <source>
        <dbReference type="ARBA" id="ARBA00023139"/>
    </source>
</evidence>
<evidence type="ECO:0000259" key="12">
    <source>
        <dbReference type="SMART" id="SM01224"/>
    </source>
</evidence>
<evidence type="ECO:0000256" key="10">
    <source>
        <dbReference type="ARBA" id="ARBA00023289"/>
    </source>
</evidence>
<dbReference type="AlphaFoldDB" id="A0A1Y2FBT0"/>
<reference evidence="13 14" key="1">
    <citation type="submission" date="2016-07" db="EMBL/GenBank/DDBJ databases">
        <title>Pervasive Adenine N6-methylation of Active Genes in Fungi.</title>
        <authorList>
            <consortium name="DOE Joint Genome Institute"/>
            <person name="Mondo S.J."/>
            <person name="Dannebaum R.O."/>
            <person name="Kuo R.C."/>
            <person name="Labutti K."/>
            <person name="Haridas S."/>
            <person name="Kuo A."/>
            <person name="Salamov A."/>
            <person name="Ahrendt S.R."/>
            <person name="Lipzen A."/>
            <person name="Sullivan W."/>
            <person name="Andreopoulos W.B."/>
            <person name="Clum A."/>
            <person name="Lindquist E."/>
            <person name="Daum C."/>
            <person name="Ramamoorthy G.K."/>
            <person name="Gryganskyi A."/>
            <person name="Culley D."/>
            <person name="Magnuson J.K."/>
            <person name="James T.Y."/>
            <person name="O'Malley M.A."/>
            <person name="Stajich J.E."/>
            <person name="Spatafora J.W."/>
            <person name="Visel A."/>
            <person name="Grigoriev I.V."/>
        </authorList>
    </citation>
    <scope>NUCLEOTIDE SEQUENCE [LARGE SCALE GENOMIC DNA]</scope>
    <source>
        <strain evidence="13 14">12-1054</strain>
    </source>
</reference>
<evidence type="ECO:0000256" key="11">
    <source>
        <dbReference type="SAM" id="MobiDB-lite"/>
    </source>
</evidence>
<keyword evidence="8" id="KW-0807">Transducer</keyword>
<keyword evidence="7" id="KW-0564">Palmitate</keyword>
<feature type="domain" description="G protein gamma" evidence="12">
    <location>
        <begin position="21"/>
        <end position="93"/>
    </location>
</feature>
<comment type="similarity">
    <text evidence="2">Belongs to the G protein gamma family.</text>
</comment>
<proteinExistence type="inferred from homology"/>
<evidence type="ECO:0000256" key="2">
    <source>
        <dbReference type="ARBA" id="ARBA00007431"/>
    </source>
</evidence>
<dbReference type="GO" id="GO:0005834">
    <property type="term" value="C:heterotrimeric G-protein complex"/>
    <property type="evidence" value="ECO:0007669"/>
    <property type="project" value="TreeGrafter"/>
</dbReference>
<comment type="caution">
    <text evidence="13">The sequence shown here is derived from an EMBL/GenBank/DDBJ whole genome shotgun (WGS) entry which is preliminary data.</text>
</comment>
<evidence type="ECO:0000256" key="3">
    <source>
        <dbReference type="ARBA" id="ARBA00011581"/>
    </source>
</evidence>
<comment type="subcellular location">
    <subcellularLocation>
        <location evidence="1">Membrane</location>
        <topology evidence="1">Peripheral membrane protein</topology>
    </subcellularLocation>
</comment>
<evidence type="ECO:0000313" key="13">
    <source>
        <dbReference type="EMBL" id="ORY80786.1"/>
    </source>
</evidence>
<feature type="region of interest" description="Disordered" evidence="11">
    <location>
        <begin position="1"/>
        <end position="21"/>
    </location>
</feature>
<evidence type="ECO:0000256" key="9">
    <source>
        <dbReference type="ARBA" id="ARBA00023288"/>
    </source>
</evidence>
<evidence type="ECO:0000313" key="14">
    <source>
        <dbReference type="Proteomes" id="UP000193685"/>
    </source>
</evidence>
<dbReference type="PANTHER" id="PTHR28189:SF1">
    <property type="entry name" value="GUANINE NUCLEOTIDE-BINDING PROTEIN SUBUNIT GAMMA"/>
    <property type="match status" value="1"/>
</dbReference>
<dbReference type="Pfam" id="PF00631">
    <property type="entry name" value="G-gamma"/>
    <property type="match status" value="1"/>
</dbReference>
<accession>A0A1Y2FBT0</accession>
<keyword evidence="10" id="KW-0636">Prenylation</keyword>
<dbReference type="GO" id="GO:0031681">
    <property type="term" value="F:G-protein beta-subunit binding"/>
    <property type="evidence" value="ECO:0007669"/>
    <property type="project" value="InterPro"/>
</dbReference>
<dbReference type="Gene3D" id="4.10.260.10">
    <property type="entry name" value="Transducin (heterotrimeric G protein), gamma chain"/>
    <property type="match status" value="1"/>
</dbReference>